<dbReference type="GO" id="GO:0007059">
    <property type="term" value="P:chromosome segregation"/>
    <property type="evidence" value="ECO:0007669"/>
    <property type="project" value="UniProtKB-KW"/>
</dbReference>
<keyword evidence="8" id="KW-1185">Reference proteome</keyword>
<evidence type="ECO:0000256" key="2">
    <source>
        <dbReference type="ARBA" id="ARBA00006295"/>
    </source>
</evidence>
<protein>
    <submittedName>
        <fullName evidence="7">ParB/RepB/Spo0J family partition protein</fullName>
    </submittedName>
</protein>
<evidence type="ECO:0000313" key="7">
    <source>
        <dbReference type="EMBL" id="MSS15851.1"/>
    </source>
</evidence>
<dbReference type="Proteomes" id="UP000481852">
    <property type="component" value="Unassembled WGS sequence"/>
</dbReference>
<dbReference type="InterPro" id="IPR041468">
    <property type="entry name" value="HTH_ParB/Spo0J"/>
</dbReference>
<evidence type="ECO:0000256" key="1">
    <source>
        <dbReference type="ARBA" id="ARBA00004453"/>
    </source>
</evidence>
<dbReference type="Gene3D" id="1.10.10.2830">
    <property type="match status" value="1"/>
</dbReference>
<dbReference type="Gene3D" id="3.90.1530.30">
    <property type="match status" value="1"/>
</dbReference>
<evidence type="ECO:0000313" key="8">
    <source>
        <dbReference type="Proteomes" id="UP000481852"/>
    </source>
</evidence>
<dbReference type="GO" id="GO:0009295">
    <property type="term" value="C:nucleoid"/>
    <property type="evidence" value="ECO:0007669"/>
    <property type="project" value="UniProtKB-SubCell"/>
</dbReference>
<dbReference type="PANTHER" id="PTHR33375:SF1">
    <property type="entry name" value="CHROMOSOME-PARTITIONING PROTEIN PARB-RELATED"/>
    <property type="match status" value="1"/>
</dbReference>
<dbReference type="Pfam" id="PF02195">
    <property type="entry name" value="ParB_N"/>
    <property type="match status" value="1"/>
</dbReference>
<dbReference type="EMBL" id="VULZ01000016">
    <property type="protein sequence ID" value="MSS15851.1"/>
    <property type="molecule type" value="Genomic_DNA"/>
</dbReference>
<keyword evidence="4" id="KW-0238">DNA-binding</keyword>
<proteinExistence type="inferred from homology"/>
<comment type="subcellular location">
    <subcellularLocation>
        <location evidence="1">Cytoplasm</location>
        <location evidence="1">Nucleoid</location>
    </subcellularLocation>
</comment>
<dbReference type="FunFam" id="1.10.10.2830:FF:000001">
    <property type="entry name" value="Chromosome partitioning protein ParB"/>
    <property type="match status" value="1"/>
</dbReference>
<dbReference type="InterPro" id="IPR004437">
    <property type="entry name" value="ParB/RepB/Spo0J"/>
</dbReference>
<comment type="caution">
    <text evidence="7">The sequence shown here is derived from an EMBL/GenBank/DDBJ whole genome shotgun (WGS) entry which is preliminary data.</text>
</comment>
<dbReference type="CDD" id="cd16393">
    <property type="entry name" value="SPO0J_N"/>
    <property type="match status" value="1"/>
</dbReference>
<evidence type="ECO:0000256" key="3">
    <source>
        <dbReference type="ARBA" id="ARBA00022829"/>
    </source>
</evidence>
<organism evidence="7 8">
    <name type="scientific">Porcincola intestinalis</name>
    <dbReference type="NCBI Taxonomy" id="2606632"/>
    <lineage>
        <taxon>Bacteria</taxon>
        <taxon>Bacillati</taxon>
        <taxon>Bacillota</taxon>
        <taxon>Clostridia</taxon>
        <taxon>Lachnospirales</taxon>
        <taxon>Lachnospiraceae</taxon>
        <taxon>Porcincola</taxon>
    </lineage>
</organism>
<gene>
    <name evidence="7" type="ORF">FYJ35_12560</name>
</gene>
<evidence type="ECO:0000256" key="4">
    <source>
        <dbReference type="ARBA" id="ARBA00023125"/>
    </source>
</evidence>
<dbReference type="Pfam" id="PF23552">
    <property type="entry name" value="ParB_C"/>
    <property type="match status" value="1"/>
</dbReference>
<keyword evidence="3" id="KW-0159">Chromosome partition</keyword>
<feature type="domain" description="ParB-like N-terminal" evidence="6">
    <location>
        <begin position="38"/>
        <end position="127"/>
    </location>
</feature>
<dbReference type="GO" id="GO:0005694">
    <property type="term" value="C:chromosome"/>
    <property type="evidence" value="ECO:0007669"/>
    <property type="project" value="TreeGrafter"/>
</dbReference>
<dbReference type="InterPro" id="IPR057240">
    <property type="entry name" value="ParB_dimer_C"/>
</dbReference>
<dbReference type="InterPro" id="IPR003115">
    <property type="entry name" value="ParB_N"/>
</dbReference>
<dbReference type="SUPFAM" id="SSF110849">
    <property type="entry name" value="ParB/Sulfiredoxin"/>
    <property type="match status" value="1"/>
</dbReference>
<comment type="similarity">
    <text evidence="2">Belongs to the ParB family.</text>
</comment>
<dbReference type="SMART" id="SM00470">
    <property type="entry name" value="ParB"/>
    <property type="match status" value="1"/>
</dbReference>
<dbReference type="GO" id="GO:0045881">
    <property type="term" value="P:positive regulation of sporulation resulting in formation of a cellular spore"/>
    <property type="evidence" value="ECO:0007669"/>
    <property type="project" value="TreeGrafter"/>
</dbReference>
<feature type="region of interest" description="Disordered" evidence="5">
    <location>
        <begin position="1"/>
        <end position="35"/>
    </location>
</feature>
<dbReference type="InterPro" id="IPR036086">
    <property type="entry name" value="ParB/Sulfiredoxin_sf"/>
</dbReference>
<name>A0A6L5X687_9FIRM</name>
<evidence type="ECO:0000256" key="5">
    <source>
        <dbReference type="SAM" id="MobiDB-lite"/>
    </source>
</evidence>
<dbReference type="PANTHER" id="PTHR33375">
    <property type="entry name" value="CHROMOSOME-PARTITIONING PROTEIN PARB-RELATED"/>
    <property type="match status" value="1"/>
</dbReference>
<dbReference type="SUPFAM" id="SSF109709">
    <property type="entry name" value="KorB DNA-binding domain-like"/>
    <property type="match status" value="1"/>
</dbReference>
<evidence type="ECO:0000259" key="6">
    <source>
        <dbReference type="SMART" id="SM00470"/>
    </source>
</evidence>
<sequence length="299" mass="34474">MAADSETEDGTKFKNASESRDEKSDTADEGNLIKSGQLEVDINLVEPNRDQPRKKFDEDALQELSDSIKVHGVIQPLIVQMREGYYEIIAGERRWRAARLAGLKTVPVLVRDYSDRDIMELSLIENIQRQDLNPIEEAAAYRRLIDEYQLTQDEVAERVSRSRASVTNSLRLLKLDERVQNMLISEMLSTGHVRALLAIEDGELQYQTAQKAFDEKWSVREVENYVRKLQKKPVPEKKPVISQQLQIIYQDMEEKMRTSLGTKVSIQSKNPEKGRIEIEYFSSDELERVYHAILNSDES</sequence>
<accession>A0A6L5X687</accession>
<feature type="compositionally biased region" description="Basic and acidic residues" evidence="5">
    <location>
        <begin position="9"/>
        <end position="26"/>
    </location>
</feature>
<dbReference type="GO" id="GO:0003677">
    <property type="term" value="F:DNA binding"/>
    <property type="evidence" value="ECO:0007669"/>
    <property type="project" value="UniProtKB-KW"/>
</dbReference>
<dbReference type="FunFam" id="3.90.1530.30:FF:000001">
    <property type="entry name" value="Chromosome partitioning protein ParB"/>
    <property type="match status" value="1"/>
</dbReference>
<dbReference type="AlphaFoldDB" id="A0A6L5X687"/>
<reference evidence="7 8" key="1">
    <citation type="submission" date="2019-08" db="EMBL/GenBank/DDBJ databases">
        <title>In-depth cultivation of the pig gut microbiome towards novel bacterial diversity and tailored functional studies.</title>
        <authorList>
            <person name="Wylensek D."/>
            <person name="Hitch T.C.A."/>
            <person name="Clavel T."/>
        </authorList>
    </citation>
    <scope>NUCLEOTIDE SEQUENCE [LARGE SCALE GENOMIC DNA]</scope>
    <source>
        <strain evidence="7 8">Oil+RF-744-WCA-WT-11</strain>
    </source>
</reference>
<dbReference type="NCBIfam" id="TIGR00180">
    <property type="entry name" value="parB_part"/>
    <property type="match status" value="1"/>
</dbReference>
<dbReference type="InterPro" id="IPR050336">
    <property type="entry name" value="Chromosome_partition/occlusion"/>
</dbReference>
<dbReference type="Pfam" id="PF17762">
    <property type="entry name" value="HTH_ParB"/>
    <property type="match status" value="1"/>
</dbReference>